<dbReference type="EMBL" id="JAHQIW010000276">
    <property type="protein sequence ID" value="KAJ1347144.1"/>
    <property type="molecule type" value="Genomic_DNA"/>
</dbReference>
<evidence type="ECO:0000313" key="2">
    <source>
        <dbReference type="Proteomes" id="UP001196413"/>
    </source>
</evidence>
<proteinExistence type="predicted"/>
<gene>
    <name evidence="1" type="ORF">KIN20_002119</name>
</gene>
<sequence>MHPHIRMESDASYALGRLGEAEDYEVLLVLVLQKVRCEELTHTVDVNSCVATTSDVSHISSWWASCNRQTELIFALSCHYKYGISIECQK</sequence>
<comment type="caution">
    <text evidence="1">The sequence shown here is derived from an EMBL/GenBank/DDBJ whole genome shotgun (WGS) entry which is preliminary data.</text>
</comment>
<protein>
    <submittedName>
        <fullName evidence="1">Uncharacterized protein</fullName>
    </submittedName>
</protein>
<organism evidence="1 2">
    <name type="scientific">Parelaphostrongylus tenuis</name>
    <name type="common">Meningeal worm</name>
    <dbReference type="NCBI Taxonomy" id="148309"/>
    <lineage>
        <taxon>Eukaryota</taxon>
        <taxon>Metazoa</taxon>
        <taxon>Ecdysozoa</taxon>
        <taxon>Nematoda</taxon>
        <taxon>Chromadorea</taxon>
        <taxon>Rhabditida</taxon>
        <taxon>Rhabditina</taxon>
        <taxon>Rhabditomorpha</taxon>
        <taxon>Strongyloidea</taxon>
        <taxon>Metastrongylidae</taxon>
        <taxon>Parelaphostrongylus</taxon>
    </lineage>
</organism>
<dbReference type="AlphaFoldDB" id="A0AAD5MN39"/>
<name>A0AAD5MN39_PARTN</name>
<evidence type="ECO:0000313" key="1">
    <source>
        <dbReference type="EMBL" id="KAJ1347144.1"/>
    </source>
</evidence>
<accession>A0AAD5MN39</accession>
<reference evidence="1" key="1">
    <citation type="submission" date="2021-06" db="EMBL/GenBank/DDBJ databases">
        <title>Parelaphostrongylus tenuis whole genome reference sequence.</title>
        <authorList>
            <person name="Garwood T.J."/>
            <person name="Larsen P.A."/>
            <person name="Fountain-Jones N.M."/>
            <person name="Garbe J.R."/>
            <person name="Macchietto M.G."/>
            <person name="Kania S.A."/>
            <person name="Gerhold R.W."/>
            <person name="Richards J.E."/>
            <person name="Wolf T.M."/>
        </authorList>
    </citation>
    <scope>NUCLEOTIDE SEQUENCE</scope>
    <source>
        <strain evidence="1">MNPRO001-30</strain>
        <tissue evidence="1">Meninges</tissue>
    </source>
</reference>
<dbReference type="Proteomes" id="UP001196413">
    <property type="component" value="Unassembled WGS sequence"/>
</dbReference>
<keyword evidence="2" id="KW-1185">Reference proteome</keyword>